<name>W4NB54_9BIFI</name>
<evidence type="ECO:0000256" key="1">
    <source>
        <dbReference type="SAM" id="MobiDB-lite"/>
    </source>
</evidence>
<evidence type="ECO:0000313" key="2">
    <source>
        <dbReference type="EMBL" id="ETY71716.1"/>
    </source>
</evidence>
<comment type="caution">
    <text evidence="2">The sequence shown here is derived from an EMBL/GenBank/DDBJ whole genome shotgun (WGS) entry which is preliminary data.</text>
</comment>
<dbReference type="EMBL" id="AZMV01000003">
    <property type="protein sequence ID" value="ETY71716.1"/>
    <property type="molecule type" value="Genomic_DNA"/>
</dbReference>
<evidence type="ECO:0000313" key="3">
    <source>
        <dbReference type="Proteomes" id="UP000019155"/>
    </source>
</evidence>
<organism evidence="2 3">
    <name type="scientific">Bifidobacterium moukalabense DSM 27321</name>
    <dbReference type="NCBI Taxonomy" id="1435051"/>
    <lineage>
        <taxon>Bacteria</taxon>
        <taxon>Bacillati</taxon>
        <taxon>Actinomycetota</taxon>
        <taxon>Actinomycetes</taxon>
        <taxon>Bifidobacteriales</taxon>
        <taxon>Bifidobacteriaceae</taxon>
        <taxon>Bifidobacterium</taxon>
    </lineage>
</organism>
<gene>
    <name evidence="2" type="ORF">BMOU_0796</name>
</gene>
<feature type="compositionally biased region" description="Low complexity" evidence="1">
    <location>
        <begin position="89"/>
        <end position="100"/>
    </location>
</feature>
<dbReference type="AlphaFoldDB" id="W4NB54"/>
<keyword evidence="3" id="KW-1185">Reference proteome</keyword>
<proteinExistence type="predicted"/>
<dbReference type="Proteomes" id="UP000019155">
    <property type="component" value="Unassembled WGS sequence"/>
</dbReference>
<feature type="compositionally biased region" description="Basic and acidic residues" evidence="1">
    <location>
        <begin position="101"/>
        <end position="120"/>
    </location>
</feature>
<protein>
    <submittedName>
        <fullName evidence="2">Uncharacterized protein</fullName>
    </submittedName>
</protein>
<dbReference type="PATRIC" id="fig|1435051.3.peg.789"/>
<reference evidence="2 3" key="1">
    <citation type="journal article" date="2014" name="Genome Announc.">
        <title>The Genome Sequence of Bifidobacterium moukalabense DSM 27321 Highlights the Close Phylogenetic Relatedness with the Bifidobacterium dentium Taxon.</title>
        <authorList>
            <person name="Lugli G.A."/>
            <person name="Duranti S."/>
            <person name="Milani C."/>
            <person name="Turroni F."/>
            <person name="Viappiani A."/>
            <person name="Mangifesta M."/>
            <person name="van Sinderen D."/>
            <person name="Ventura M."/>
        </authorList>
    </citation>
    <scope>NUCLEOTIDE SEQUENCE [LARGE SCALE GENOMIC DNA]</scope>
    <source>
        <strain evidence="2 3">DSM 27321</strain>
    </source>
</reference>
<feature type="region of interest" description="Disordered" evidence="1">
    <location>
        <begin position="81"/>
        <end position="122"/>
    </location>
</feature>
<accession>W4NB54</accession>
<sequence>MRDIMHPSDKTCEAWSKLTPNRLTPEQAKAVSDWQARRRILDYWLQFMGLNGRQPTVREAKAALHISNGTLTRHLEKLRKENKLPAARKPGGMKTTGKETTMTDKKPTSTENDKANEKFAEQSTSSELDRLKAYVSHEKRCEVNAGEDYKDYGDPIRQLERYLTILDDFANETIRIRRASYEAIKNDDCFVFAEHDFLNDILKTRRSMAALLKALKEGAIDHE</sequence>
<dbReference type="STRING" id="1435051.BMOU_0796"/>
<dbReference type="InterPro" id="IPR036388">
    <property type="entry name" value="WH-like_DNA-bd_sf"/>
</dbReference>
<dbReference type="Gene3D" id="1.10.10.10">
    <property type="entry name" value="Winged helix-like DNA-binding domain superfamily/Winged helix DNA-binding domain"/>
    <property type="match status" value="1"/>
</dbReference>